<dbReference type="PANTHER" id="PTHR46256:SF3">
    <property type="entry name" value="MYOSIN MOTOR DOMAIN-CONTAINING PROTEIN"/>
    <property type="match status" value="1"/>
</dbReference>
<evidence type="ECO:0000256" key="8">
    <source>
        <dbReference type="ARBA" id="ARBA00023175"/>
    </source>
</evidence>
<dbReference type="PROSITE" id="PS51076">
    <property type="entry name" value="MH2"/>
    <property type="match status" value="1"/>
</dbReference>
<feature type="region of interest" description="Actin-binding" evidence="11">
    <location>
        <begin position="440"/>
        <end position="462"/>
    </location>
</feature>
<evidence type="ECO:0000256" key="7">
    <source>
        <dbReference type="ARBA" id="ARBA00023123"/>
    </source>
</evidence>
<evidence type="ECO:0000256" key="2">
    <source>
        <dbReference type="ARBA" id="ARBA00004316"/>
    </source>
</evidence>
<accession>A0AAD9K869</accession>
<dbReference type="GO" id="GO:0005524">
    <property type="term" value="F:ATP binding"/>
    <property type="evidence" value="ECO:0007669"/>
    <property type="project" value="UniProtKB-UniRule"/>
</dbReference>
<feature type="region of interest" description="Disordered" evidence="13">
    <location>
        <begin position="766"/>
        <end position="789"/>
    </location>
</feature>
<dbReference type="InterPro" id="IPR036961">
    <property type="entry name" value="Kinesin_motor_dom_sf"/>
</dbReference>
<dbReference type="EMBL" id="JAODUP010000040">
    <property type="protein sequence ID" value="KAK2166281.1"/>
    <property type="molecule type" value="Genomic_DNA"/>
</dbReference>
<dbReference type="Gene3D" id="2.60.200.10">
    <property type="match status" value="1"/>
</dbReference>
<dbReference type="PANTHER" id="PTHR46256">
    <property type="entry name" value="AGAP011099-PA"/>
    <property type="match status" value="1"/>
</dbReference>
<dbReference type="Proteomes" id="UP001208570">
    <property type="component" value="Unassembled WGS sequence"/>
</dbReference>
<dbReference type="GO" id="GO:0042995">
    <property type="term" value="C:cell projection"/>
    <property type="evidence" value="ECO:0007669"/>
    <property type="project" value="UniProtKB-SubCell"/>
</dbReference>
<evidence type="ECO:0000313" key="17">
    <source>
        <dbReference type="Proteomes" id="UP001208570"/>
    </source>
</evidence>
<dbReference type="CDD" id="cd00124">
    <property type="entry name" value="MYSc"/>
    <property type="match status" value="1"/>
</dbReference>
<proteinExistence type="inferred from homology"/>
<evidence type="ECO:0000259" key="15">
    <source>
        <dbReference type="PROSITE" id="PS51456"/>
    </source>
</evidence>
<keyword evidence="12" id="KW-0175">Coiled coil</keyword>
<keyword evidence="6 11" id="KW-0067">ATP-binding</keyword>
<dbReference type="Pfam" id="PF03166">
    <property type="entry name" value="MH2"/>
    <property type="match status" value="1"/>
</dbReference>
<dbReference type="GO" id="GO:0006355">
    <property type="term" value="P:regulation of DNA-templated transcription"/>
    <property type="evidence" value="ECO:0007669"/>
    <property type="project" value="InterPro"/>
</dbReference>
<gene>
    <name evidence="16" type="ORF">LSH36_40g11006</name>
</gene>
<evidence type="ECO:0000256" key="3">
    <source>
        <dbReference type="ARBA" id="ARBA00022490"/>
    </source>
</evidence>
<comment type="subcellular location">
    <subcellularLocation>
        <location evidence="2">Cell projection</location>
    </subcellularLocation>
    <subcellularLocation>
        <location evidence="1">Cytoplasm</location>
        <location evidence="1">Cytoskeleton</location>
    </subcellularLocation>
</comment>
<sequence length="789" mass="90722">MENPEVINDLATLVTLDEPQLLDAVKIRFSKDKIYTYIGDILIAVNPYKDLPQYGAEHQQLYRGLLKRNEEPPHIYAIADNVYQNMLHTGQNQCCVVSGESGAGKTESTKYIVQQIAQLCNQDHSDLHERIVMHILWSIYWRSLVWYHMLMVRRTFTYFIICLLAFLERYLKLTSLTNQMNTASELLMVNCEELAKALISNVTVMKGSGDRMLAMKNVTQANDGRDALAKALYGRLFAWTAFSSIDRIRVTNRKWIGILDLAGFENFQSNSFEQLCINMANEQLHNFFNQHIFQWEMQEYKKEGIEGKDIKFVDNTELLTMFTKVIYDCEAFLEKNRDTLSSNLDECLKNSESDFICKMFYAEMSQRGSMIAKISAPKRNRTSVLVKTVPNSVQPSSTGSRISMAVKNKAHQFKQPGTYGRKALGDKPGNTIGQHFMSSLEHLMDKLHSGEPHFIRCIKPNTDKLPEIFQDNLVLQQLRYTGVLETVKIRRQGYASRLPFELFLERYGLLCSNPTLATTSAEKCRQILKSAGLKDYEIGKTKLTFIAVSIQMLLTQTKIFLEVLRRFLAKQLLKRMQAQAKQEENEVKLLCQEIAKISTYIYKIQMENVEFDKTTHKEQEELVDSIERFPDISQQIWAKMFYMEKGDLIGKVYLRDWNVIINNSSAQYNGRVIGLNYKAFSNDGCEEECVATRNQIGPGIELMRDDEGNVMIRNLSENAIIAKDYINPGMSCIGQELKENFGQVPKWFVKDNWKKLHLKRSLSSFNSRDSVSSEPSRTIGYGYKSRPGM</sequence>
<dbReference type="GO" id="GO:0004674">
    <property type="term" value="F:protein serine/threonine kinase activity"/>
    <property type="evidence" value="ECO:0007669"/>
    <property type="project" value="TreeGrafter"/>
</dbReference>
<protein>
    <submittedName>
        <fullName evidence="16">Uncharacterized protein</fullName>
    </submittedName>
</protein>
<dbReference type="Gene3D" id="1.20.58.530">
    <property type="match status" value="1"/>
</dbReference>
<comment type="caution">
    <text evidence="16">The sequence shown here is derived from an EMBL/GenBank/DDBJ whole genome shotgun (WGS) entry which is preliminary data.</text>
</comment>
<evidence type="ECO:0000256" key="10">
    <source>
        <dbReference type="ARBA" id="ARBA00023273"/>
    </source>
</evidence>
<dbReference type="InterPro" id="IPR017855">
    <property type="entry name" value="SMAD-like_dom_sf"/>
</dbReference>
<keyword evidence="17" id="KW-1185">Reference proteome</keyword>
<reference evidence="16" key="1">
    <citation type="journal article" date="2023" name="Mol. Biol. Evol.">
        <title>Third-Generation Sequencing Reveals the Adaptive Role of the Epigenome in Three Deep-Sea Polychaetes.</title>
        <authorList>
            <person name="Perez M."/>
            <person name="Aroh O."/>
            <person name="Sun Y."/>
            <person name="Lan Y."/>
            <person name="Juniper S.K."/>
            <person name="Young C.R."/>
            <person name="Angers B."/>
            <person name="Qian P.Y."/>
        </authorList>
    </citation>
    <scope>NUCLEOTIDE SEQUENCE</scope>
    <source>
        <strain evidence="16">P08H-3</strain>
    </source>
</reference>
<keyword evidence="11" id="KW-0009">Actin-binding</keyword>
<evidence type="ECO:0000256" key="5">
    <source>
        <dbReference type="ARBA" id="ARBA00022741"/>
    </source>
</evidence>
<dbReference type="SMART" id="SM00242">
    <property type="entry name" value="MYSc"/>
    <property type="match status" value="1"/>
</dbReference>
<dbReference type="InterPro" id="IPR027417">
    <property type="entry name" value="P-loop_NTPase"/>
</dbReference>
<dbReference type="InterPro" id="IPR001132">
    <property type="entry name" value="SMAD_dom_Dwarfin-type"/>
</dbReference>
<evidence type="ECO:0000256" key="4">
    <source>
        <dbReference type="ARBA" id="ARBA00022737"/>
    </source>
</evidence>
<dbReference type="FunFam" id="3.40.850.10:FF:000008">
    <property type="entry name" value="Putative unconventional myosin-IXa"/>
    <property type="match status" value="1"/>
</dbReference>
<dbReference type="Pfam" id="PF00063">
    <property type="entry name" value="Myosin_head"/>
    <property type="match status" value="3"/>
</dbReference>
<dbReference type="AlphaFoldDB" id="A0AAD9K869"/>
<dbReference type="InterPro" id="IPR001609">
    <property type="entry name" value="Myosin_head_motor_dom-like"/>
</dbReference>
<dbReference type="SMART" id="SM00524">
    <property type="entry name" value="DWB"/>
    <property type="match status" value="1"/>
</dbReference>
<dbReference type="Gene3D" id="1.20.120.720">
    <property type="entry name" value="Myosin VI head, motor domain, U50 subdomain"/>
    <property type="match status" value="1"/>
</dbReference>
<keyword evidence="9" id="KW-0206">Cytoskeleton</keyword>
<evidence type="ECO:0000313" key="16">
    <source>
        <dbReference type="EMBL" id="KAK2166281.1"/>
    </source>
</evidence>
<dbReference type="GO" id="GO:0030832">
    <property type="term" value="P:regulation of actin filament length"/>
    <property type="evidence" value="ECO:0007669"/>
    <property type="project" value="TreeGrafter"/>
</dbReference>
<dbReference type="InterPro" id="IPR008984">
    <property type="entry name" value="SMAD_FHA_dom_sf"/>
</dbReference>
<comment type="similarity">
    <text evidence="11">Belongs to the TRAFAC class myosin-kinesin ATPase superfamily. Myosin family.</text>
</comment>
<evidence type="ECO:0000256" key="13">
    <source>
        <dbReference type="SAM" id="MobiDB-lite"/>
    </source>
</evidence>
<dbReference type="PROSITE" id="PS51456">
    <property type="entry name" value="MYOSIN_MOTOR"/>
    <property type="match status" value="1"/>
</dbReference>
<evidence type="ECO:0000256" key="9">
    <source>
        <dbReference type="ARBA" id="ARBA00023212"/>
    </source>
</evidence>
<organism evidence="16 17">
    <name type="scientific">Paralvinella palmiformis</name>
    <dbReference type="NCBI Taxonomy" id="53620"/>
    <lineage>
        <taxon>Eukaryota</taxon>
        <taxon>Metazoa</taxon>
        <taxon>Spiralia</taxon>
        <taxon>Lophotrochozoa</taxon>
        <taxon>Annelida</taxon>
        <taxon>Polychaeta</taxon>
        <taxon>Sedentaria</taxon>
        <taxon>Canalipalpata</taxon>
        <taxon>Terebellida</taxon>
        <taxon>Terebelliformia</taxon>
        <taxon>Alvinellidae</taxon>
        <taxon>Paralvinella</taxon>
    </lineage>
</organism>
<feature type="domain" description="Myosin motor" evidence="15">
    <location>
        <begin position="5"/>
        <end position="558"/>
    </location>
</feature>
<feature type="binding site" evidence="11">
    <location>
        <begin position="99"/>
        <end position="106"/>
    </location>
    <ligand>
        <name>ATP</name>
        <dbReference type="ChEBI" id="CHEBI:30616"/>
    </ligand>
</feature>
<keyword evidence="3" id="KW-0963">Cytoplasm</keyword>
<keyword evidence="10" id="KW-0966">Cell projection</keyword>
<feature type="domain" description="MH2" evidence="14">
    <location>
        <begin position="637"/>
        <end position="789"/>
    </location>
</feature>
<dbReference type="SUPFAM" id="SSF52540">
    <property type="entry name" value="P-loop containing nucleoside triphosphate hydrolases"/>
    <property type="match status" value="1"/>
</dbReference>
<keyword evidence="8 11" id="KW-0505">Motor protein</keyword>
<evidence type="ECO:0000256" key="6">
    <source>
        <dbReference type="ARBA" id="ARBA00022840"/>
    </source>
</evidence>
<dbReference type="Gene3D" id="1.20.5.4820">
    <property type="match status" value="1"/>
</dbReference>
<evidence type="ECO:0000256" key="12">
    <source>
        <dbReference type="SAM" id="Coils"/>
    </source>
</evidence>
<evidence type="ECO:0000256" key="1">
    <source>
        <dbReference type="ARBA" id="ARBA00004245"/>
    </source>
</evidence>
<evidence type="ECO:0000256" key="11">
    <source>
        <dbReference type="PROSITE-ProRule" id="PRU00782"/>
    </source>
</evidence>
<keyword evidence="4" id="KW-0677">Repeat</keyword>
<dbReference type="InterPro" id="IPR052409">
    <property type="entry name" value="Myosin-III_kinase_activity"/>
</dbReference>
<evidence type="ECO:0000259" key="14">
    <source>
        <dbReference type="PROSITE" id="PS51076"/>
    </source>
</evidence>
<keyword evidence="7 11" id="KW-0518">Myosin</keyword>
<dbReference type="GO" id="GO:0016459">
    <property type="term" value="C:myosin complex"/>
    <property type="evidence" value="ECO:0007669"/>
    <property type="project" value="UniProtKB-KW"/>
</dbReference>
<dbReference type="Gene3D" id="3.40.850.10">
    <property type="entry name" value="Kinesin motor domain"/>
    <property type="match status" value="2"/>
</dbReference>
<keyword evidence="5 11" id="KW-0547">Nucleotide-binding</keyword>
<dbReference type="SUPFAM" id="SSF49879">
    <property type="entry name" value="SMAD/FHA domain"/>
    <property type="match status" value="1"/>
</dbReference>
<feature type="compositionally biased region" description="Polar residues" evidence="13">
    <location>
        <begin position="766"/>
        <end position="776"/>
    </location>
</feature>
<feature type="coiled-coil region" evidence="12">
    <location>
        <begin position="566"/>
        <end position="593"/>
    </location>
</feature>
<dbReference type="GO" id="GO:0003779">
    <property type="term" value="F:actin binding"/>
    <property type="evidence" value="ECO:0007669"/>
    <property type="project" value="UniProtKB-KW"/>
</dbReference>
<dbReference type="PRINTS" id="PR00193">
    <property type="entry name" value="MYOSINHEAVY"/>
</dbReference>
<dbReference type="GO" id="GO:0000146">
    <property type="term" value="F:microfilament motor activity"/>
    <property type="evidence" value="ECO:0007669"/>
    <property type="project" value="TreeGrafter"/>
</dbReference>
<name>A0AAD9K869_9ANNE</name>